<dbReference type="OrthoDB" id="10581689at2759"/>
<accession>E4XXF9</accession>
<proteinExistence type="predicted"/>
<evidence type="ECO:0000313" key="1">
    <source>
        <dbReference type="EMBL" id="CBY14353.1"/>
    </source>
</evidence>
<organism evidence="1">
    <name type="scientific">Oikopleura dioica</name>
    <name type="common">Tunicate</name>
    <dbReference type="NCBI Taxonomy" id="34765"/>
    <lineage>
        <taxon>Eukaryota</taxon>
        <taxon>Metazoa</taxon>
        <taxon>Chordata</taxon>
        <taxon>Tunicata</taxon>
        <taxon>Appendicularia</taxon>
        <taxon>Copelata</taxon>
        <taxon>Oikopleuridae</taxon>
        <taxon>Oikopleura</taxon>
    </lineage>
</organism>
<dbReference type="AlphaFoldDB" id="E4XXF9"/>
<evidence type="ECO:0000313" key="2">
    <source>
        <dbReference type="Proteomes" id="UP000001307"/>
    </source>
</evidence>
<dbReference type="EMBL" id="FN653278">
    <property type="protein sequence ID" value="CBY14353.1"/>
    <property type="molecule type" value="Genomic_DNA"/>
</dbReference>
<dbReference type="Proteomes" id="UP000001307">
    <property type="component" value="Unassembled WGS sequence"/>
</dbReference>
<feature type="non-terminal residue" evidence="1">
    <location>
        <position position="283"/>
    </location>
</feature>
<keyword evidence="2" id="KW-1185">Reference proteome</keyword>
<dbReference type="InParanoid" id="E4XXF9"/>
<name>E4XXF9_OIKDI</name>
<sequence>MSYNSDKPEMDQESKDPYKGYKFVPRLPLDTCPDKLRFEVPENNMGLSLKQSALRARFTLPSNYVPGTRDNDVLSKAINKLELIIQDTRLFASFDVAEYSQYSHINCKLNRGLVAQETEMFTTGRYDSYDADSDELDTLKVHHNGLNLIENRQQYAEKIWKNADSIMSINVKDSDDKKPVYYKTLFHQYDVRAPLMHGLANQPRLIPPGVKVNVEINLNKQSYCLMQHSNYQICKTTNADIEDITFPYPEDMQMVESSGTHETFAVCDCKAKLETNEYSRISE</sequence>
<gene>
    <name evidence="1" type="ORF">GSOID_T00007346001</name>
</gene>
<protein>
    <submittedName>
        <fullName evidence="1">Uncharacterized protein</fullName>
    </submittedName>
</protein>
<reference evidence="1" key="1">
    <citation type="journal article" date="2010" name="Science">
        <title>Plasticity of animal genome architecture unmasked by rapid evolution of a pelagic tunicate.</title>
        <authorList>
            <person name="Denoeud F."/>
            <person name="Henriet S."/>
            <person name="Mungpakdee S."/>
            <person name="Aury J.M."/>
            <person name="Da Silva C."/>
            <person name="Brinkmann H."/>
            <person name="Mikhaleva J."/>
            <person name="Olsen L.C."/>
            <person name="Jubin C."/>
            <person name="Canestro C."/>
            <person name="Bouquet J.M."/>
            <person name="Danks G."/>
            <person name="Poulain J."/>
            <person name="Campsteijn C."/>
            <person name="Adamski M."/>
            <person name="Cross I."/>
            <person name="Yadetie F."/>
            <person name="Muffato M."/>
            <person name="Louis A."/>
            <person name="Butcher S."/>
            <person name="Tsagkogeorga G."/>
            <person name="Konrad A."/>
            <person name="Singh S."/>
            <person name="Jensen M.F."/>
            <person name="Cong E.H."/>
            <person name="Eikeseth-Otteraa H."/>
            <person name="Noel B."/>
            <person name="Anthouard V."/>
            <person name="Porcel B.M."/>
            <person name="Kachouri-Lafond R."/>
            <person name="Nishino A."/>
            <person name="Ugolini M."/>
            <person name="Chourrout P."/>
            <person name="Nishida H."/>
            <person name="Aasland R."/>
            <person name="Huzurbazar S."/>
            <person name="Westhof E."/>
            <person name="Delsuc F."/>
            <person name="Lehrach H."/>
            <person name="Reinhardt R."/>
            <person name="Weissenbach J."/>
            <person name="Roy S.W."/>
            <person name="Artiguenave F."/>
            <person name="Postlethwait J.H."/>
            <person name="Manak J.R."/>
            <person name="Thompson E.M."/>
            <person name="Jaillon O."/>
            <person name="Du Pasquier L."/>
            <person name="Boudinot P."/>
            <person name="Liberles D.A."/>
            <person name="Volff J.N."/>
            <person name="Philippe H."/>
            <person name="Lenhard B."/>
            <person name="Roest Crollius H."/>
            <person name="Wincker P."/>
            <person name="Chourrout D."/>
        </authorList>
    </citation>
    <scope>NUCLEOTIDE SEQUENCE [LARGE SCALE GENOMIC DNA]</scope>
</reference>